<feature type="domain" description="GST N-terminal" evidence="1">
    <location>
        <begin position="1"/>
        <end position="83"/>
    </location>
</feature>
<dbReference type="Pfam" id="PF13410">
    <property type="entry name" value="GST_C_2"/>
    <property type="match status" value="1"/>
</dbReference>
<dbReference type="SUPFAM" id="SSF52833">
    <property type="entry name" value="Thioredoxin-like"/>
    <property type="match status" value="1"/>
</dbReference>
<dbReference type="SUPFAM" id="SSF47616">
    <property type="entry name" value="GST C-terminal domain-like"/>
    <property type="match status" value="1"/>
</dbReference>
<dbReference type="Pfam" id="PF13409">
    <property type="entry name" value="GST_N_2"/>
    <property type="match status" value="1"/>
</dbReference>
<keyword evidence="3" id="KW-1185">Reference proteome</keyword>
<gene>
    <name evidence="2" type="ORF">WKW82_20660</name>
</gene>
<name>A0ABU8WRF4_9BURK</name>
<dbReference type="Proteomes" id="UP001385892">
    <property type="component" value="Unassembled WGS sequence"/>
</dbReference>
<dbReference type="InterPro" id="IPR036249">
    <property type="entry name" value="Thioredoxin-like_sf"/>
</dbReference>
<reference evidence="2 3" key="1">
    <citation type="submission" date="2024-03" db="EMBL/GenBank/DDBJ databases">
        <title>Novel species of the genus Variovorax.</title>
        <authorList>
            <person name="Liu Q."/>
            <person name="Xin Y.-H."/>
        </authorList>
    </citation>
    <scope>NUCLEOTIDE SEQUENCE [LARGE SCALE GENOMIC DNA]</scope>
    <source>
        <strain evidence="2 3">KACC 18900</strain>
    </source>
</reference>
<evidence type="ECO:0000259" key="1">
    <source>
        <dbReference type="PROSITE" id="PS50404"/>
    </source>
</evidence>
<dbReference type="EMBL" id="JBBKZT010000009">
    <property type="protein sequence ID" value="MEJ8849082.1"/>
    <property type="molecule type" value="Genomic_DNA"/>
</dbReference>
<dbReference type="InterPro" id="IPR040079">
    <property type="entry name" value="Glutathione_S-Trfase"/>
</dbReference>
<evidence type="ECO:0000313" key="2">
    <source>
        <dbReference type="EMBL" id="MEJ8849082.1"/>
    </source>
</evidence>
<dbReference type="InterPro" id="IPR004045">
    <property type="entry name" value="Glutathione_S-Trfase_N"/>
</dbReference>
<dbReference type="SFLD" id="SFLDS00019">
    <property type="entry name" value="Glutathione_Transferase_(cytos"/>
    <property type="match status" value="1"/>
</dbReference>
<dbReference type="InterPro" id="IPR036282">
    <property type="entry name" value="Glutathione-S-Trfase_C_sf"/>
</dbReference>
<sequence>MDYALYGHPESGHSYKVKLALEVAGIPHDYEVVDISGPHLERPEPFRSLARYGEVPVLVYRQQAYVQSNAILLLLAAQTHRFGGEDTVRLARAQEWLFWEANRLGLSLAHLRFARRFDALSYPEGSLVWFERRYEHDIRRLEQEFSDGRRFILDDAPSIADFSLCGYLYWADQAQVEVPPGVAAWLERISQLPGWGPPDTLLADREAVAHV</sequence>
<organism evidence="2 3">
    <name type="scientific">Variovorax rhizosphaerae</name>
    <dbReference type="NCBI Taxonomy" id="1836200"/>
    <lineage>
        <taxon>Bacteria</taxon>
        <taxon>Pseudomonadati</taxon>
        <taxon>Pseudomonadota</taxon>
        <taxon>Betaproteobacteria</taxon>
        <taxon>Burkholderiales</taxon>
        <taxon>Comamonadaceae</taxon>
        <taxon>Variovorax</taxon>
    </lineage>
</organism>
<evidence type="ECO:0000313" key="3">
    <source>
        <dbReference type="Proteomes" id="UP001385892"/>
    </source>
</evidence>
<dbReference type="PANTHER" id="PTHR44051">
    <property type="entry name" value="GLUTATHIONE S-TRANSFERASE-RELATED"/>
    <property type="match status" value="1"/>
</dbReference>
<dbReference type="PROSITE" id="PS50404">
    <property type="entry name" value="GST_NTER"/>
    <property type="match status" value="1"/>
</dbReference>
<dbReference type="Gene3D" id="3.40.30.10">
    <property type="entry name" value="Glutaredoxin"/>
    <property type="match status" value="1"/>
</dbReference>
<protein>
    <submittedName>
        <fullName evidence="2">Glutathione S-transferase family protein</fullName>
    </submittedName>
</protein>
<dbReference type="RefSeq" id="WP_340344211.1">
    <property type="nucleotide sequence ID" value="NZ_JBBKZT010000009.1"/>
</dbReference>
<proteinExistence type="predicted"/>
<dbReference type="Gene3D" id="1.20.1050.10">
    <property type="match status" value="1"/>
</dbReference>
<dbReference type="PANTHER" id="PTHR44051:SF2">
    <property type="entry name" value="HYPOTHETICAL GLUTATHIONE S-TRANSFERASE LIKE PROTEIN"/>
    <property type="match status" value="1"/>
</dbReference>
<accession>A0ABU8WRF4</accession>
<comment type="caution">
    <text evidence="2">The sequence shown here is derived from an EMBL/GenBank/DDBJ whole genome shotgun (WGS) entry which is preliminary data.</text>
</comment>